<dbReference type="PROSITE" id="PS00521">
    <property type="entry name" value="P5CR"/>
    <property type="match status" value="1"/>
</dbReference>
<dbReference type="UniPathway" id="UPA00098">
    <property type="reaction ID" value="UER00361"/>
</dbReference>
<dbReference type="EC" id="1.5.1.2" evidence="8"/>
<name>A0A7S3YK16_9EUKA</name>
<keyword evidence="5 7" id="KW-0521">NADP</keyword>
<feature type="domain" description="Pyrroline-5-carboxylate reductase dimerisation" evidence="10">
    <location>
        <begin position="161"/>
        <end position="217"/>
    </location>
</feature>
<evidence type="ECO:0000259" key="10">
    <source>
        <dbReference type="Pfam" id="PF14748"/>
    </source>
</evidence>
<comment type="similarity">
    <text evidence="1 8">Belongs to the pyrroline-5-carboxylate reductase family.</text>
</comment>
<proteinExistence type="inferred from homology"/>
<feature type="binding site" evidence="7">
    <location>
        <begin position="69"/>
        <end position="72"/>
    </location>
    <ligand>
        <name>NADP(+)</name>
        <dbReference type="ChEBI" id="CHEBI:58349"/>
    </ligand>
</feature>
<dbReference type="InterPro" id="IPR029036">
    <property type="entry name" value="P5CR_dimer"/>
</dbReference>
<dbReference type="Gene3D" id="3.40.50.720">
    <property type="entry name" value="NAD(P)-binding Rossmann-like Domain"/>
    <property type="match status" value="1"/>
</dbReference>
<evidence type="ECO:0000256" key="4">
    <source>
        <dbReference type="ARBA" id="ARBA00022650"/>
    </source>
</evidence>
<dbReference type="SUPFAM" id="SSF48179">
    <property type="entry name" value="6-phosphogluconate dehydrogenase C-terminal domain-like"/>
    <property type="match status" value="2"/>
</dbReference>
<keyword evidence="4 8" id="KW-0641">Proline biosynthesis</keyword>
<evidence type="ECO:0000256" key="2">
    <source>
        <dbReference type="ARBA" id="ARBA00022490"/>
    </source>
</evidence>
<dbReference type="InterPro" id="IPR008927">
    <property type="entry name" value="6-PGluconate_DH-like_C_sf"/>
</dbReference>
<keyword evidence="2" id="KW-0963">Cytoplasm</keyword>
<sequence length="308" mass="32007">MPRVGFIGAGQMATAMARGIVKSKLYPAADIIASDRSKEQRESFAKLVGCSTTEDNKAVAKGSETLILAVKPNIVPYVLAEVKGCLTSSTLVVSIAAGVSLATMEELLPTGTRLARVMPNTPCLVGETASAYALGKNATKDDGKTVEQILQACGKTCRVQEKLLDAVTGLSGSGPAYVYILIEAMADGGVRMGLPRPVALQLAAQTVLGSAKMVMETGTARTREIDAIGKDGAKRLLMDAVFNKKQNSGEHPGLLKDKVASPGGTTIAGIHALEKGGFRATVMNAVEAAATRSRELSKAAESKSSSKL</sequence>
<evidence type="ECO:0000256" key="5">
    <source>
        <dbReference type="ARBA" id="ARBA00022857"/>
    </source>
</evidence>
<dbReference type="InterPro" id="IPR000304">
    <property type="entry name" value="Pyrroline-COOH_reductase"/>
</dbReference>
<evidence type="ECO:0000256" key="8">
    <source>
        <dbReference type="RuleBase" id="RU003903"/>
    </source>
</evidence>
<feature type="binding site" evidence="7">
    <location>
        <position position="56"/>
    </location>
    <ligand>
        <name>NADPH</name>
        <dbReference type="ChEBI" id="CHEBI:57783"/>
    </ligand>
</feature>
<dbReference type="PANTHER" id="PTHR11645">
    <property type="entry name" value="PYRROLINE-5-CARBOXYLATE REDUCTASE"/>
    <property type="match status" value="1"/>
</dbReference>
<protein>
    <recommendedName>
        <fullName evidence="8">Pyrroline-5-carboxylate reductase</fullName>
        <ecNumber evidence="8">1.5.1.2</ecNumber>
    </recommendedName>
</protein>
<organism evidence="11">
    <name type="scientific">Lotharella globosa</name>
    <dbReference type="NCBI Taxonomy" id="91324"/>
    <lineage>
        <taxon>Eukaryota</taxon>
        <taxon>Sar</taxon>
        <taxon>Rhizaria</taxon>
        <taxon>Cercozoa</taxon>
        <taxon>Chlorarachniophyceae</taxon>
        <taxon>Lotharella</taxon>
    </lineage>
</organism>
<dbReference type="InterPro" id="IPR036291">
    <property type="entry name" value="NAD(P)-bd_dom_sf"/>
</dbReference>
<evidence type="ECO:0000256" key="3">
    <source>
        <dbReference type="ARBA" id="ARBA00022605"/>
    </source>
</evidence>
<feature type="domain" description="Pyrroline-5-carboxylate reductase catalytic N-terminal" evidence="9">
    <location>
        <begin position="3"/>
        <end position="98"/>
    </location>
</feature>
<dbReference type="AlphaFoldDB" id="A0A7S3YK16"/>
<dbReference type="Gene3D" id="1.10.3730.10">
    <property type="entry name" value="ProC C-terminal domain-like"/>
    <property type="match status" value="1"/>
</dbReference>
<reference evidence="11" key="1">
    <citation type="submission" date="2021-01" db="EMBL/GenBank/DDBJ databases">
        <authorList>
            <person name="Corre E."/>
            <person name="Pelletier E."/>
            <person name="Niang G."/>
            <person name="Scheremetjew M."/>
            <person name="Finn R."/>
            <person name="Kale V."/>
            <person name="Holt S."/>
            <person name="Cochrane G."/>
            <person name="Meng A."/>
            <person name="Brown T."/>
            <person name="Cohen L."/>
        </authorList>
    </citation>
    <scope>NUCLEOTIDE SEQUENCE</scope>
    <source>
        <strain evidence="11">CCCM811</strain>
    </source>
</reference>
<evidence type="ECO:0000259" key="9">
    <source>
        <dbReference type="Pfam" id="PF03807"/>
    </source>
</evidence>
<gene>
    <name evidence="11" type="ORF">LGLO00237_LOCUS6580</name>
</gene>
<dbReference type="InterPro" id="IPR053790">
    <property type="entry name" value="P5CR-like_CS"/>
</dbReference>
<keyword evidence="6 8" id="KW-0560">Oxidoreductase</keyword>
<feature type="binding site" evidence="7">
    <location>
        <begin position="7"/>
        <end position="12"/>
    </location>
    <ligand>
        <name>NADP(+)</name>
        <dbReference type="ChEBI" id="CHEBI:58349"/>
    </ligand>
</feature>
<dbReference type="FunFam" id="3.40.50.720:FF:000190">
    <property type="entry name" value="Pyrroline-5-carboxylate reductase"/>
    <property type="match status" value="1"/>
</dbReference>
<keyword evidence="3 8" id="KW-0028">Amino-acid biosynthesis</keyword>
<dbReference type="Pfam" id="PF14748">
    <property type="entry name" value="P5CR_dimer"/>
    <property type="match status" value="2"/>
</dbReference>
<dbReference type="Pfam" id="PF03807">
    <property type="entry name" value="F420_oxidored"/>
    <property type="match status" value="1"/>
</dbReference>
<dbReference type="GO" id="GO:0004735">
    <property type="term" value="F:pyrroline-5-carboxylate reductase activity"/>
    <property type="evidence" value="ECO:0007669"/>
    <property type="project" value="UniProtKB-EC"/>
</dbReference>
<dbReference type="PANTHER" id="PTHR11645:SF0">
    <property type="entry name" value="PYRROLINE-5-CARBOXYLATE REDUCTASE 3"/>
    <property type="match status" value="1"/>
</dbReference>
<accession>A0A7S3YK16</accession>
<evidence type="ECO:0000256" key="7">
    <source>
        <dbReference type="PIRSR" id="PIRSR000193-1"/>
    </source>
</evidence>
<comment type="catalytic activity">
    <reaction evidence="8">
        <text>L-proline + NADP(+) = (S)-1-pyrroline-5-carboxylate + NADPH + 2 H(+)</text>
        <dbReference type="Rhea" id="RHEA:14109"/>
        <dbReference type="ChEBI" id="CHEBI:15378"/>
        <dbReference type="ChEBI" id="CHEBI:17388"/>
        <dbReference type="ChEBI" id="CHEBI:57783"/>
        <dbReference type="ChEBI" id="CHEBI:58349"/>
        <dbReference type="ChEBI" id="CHEBI:60039"/>
        <dbReference type="EC" id="1.5.1.2"/>
    </reaction>
</comment>
<dbReference type="InterPro" id="IPR028939">
    <property type="entry name" value="P5C_Rdtase_cat_N"/>
</dbReference>
<dbReference type="EMBL" id="HBIV01008737">
    <property type="protein sequence ID" value="CAE0654040.1"/>
    <property type="molecule type" value="Transcribed_RNA"/>
</dbReference>
<dbReference type="PIRSF" id="PIRSF000193">
    <property type="entry name" value="Pyrrol-5-carb_rd"/>
    <property type="match status" value="1"/>
</dbReference>
<dbReference type="SUPFAM" id="SSF51735">
    <property type="entry name" value="NAD(P)-binding Rossmann-fold domains"/>
    <property type="match status" value="1"/>
</dbReference>
<dbReference type="GO" id="GO:0055129">
    <property type="term" value="P:L-proline biosynthetic process"/>
    <property type="evidence" value="ECO:0007669"/>
    <property type="project" value="UniProtKB-UniPathway"/>
</dbReference>
<evidence type="ECO:0000256" key="6">
    <source>
        <dbReference type="ARBA" id="ARBA00023002"/>
    </source>
</evidence>
<feature type="domain" description="Pyrroline-5-carboxylate reductase dimerisation" evidence="10">
    <location>
        <begin position="246"/>
        <end position="296"/>
    </location>
</feature>
<comment type="pathway">
    <text evidence="8">Amino-acid biosynthesis; L-proline biosynthesis; L-proline from L-glutamate 5-semialdehyde: step 1/1.</text>
</comment>
<evidence type="ECO:0000313" key="11">
    <source>
        <dbReference type="EMBL" id="CAE0654040.1"/>
    </source>
</evidence>
<evidence type="ECO:0000256" key="1">
    <source>
        <dbReference type="ARBA" id="ARBA00005525"/>
    </source>
</evidence>
<dbReference type="HAMAP" id="MF_01925">
    <property type="entry name" value="P5C_reductase"/>
    <property type="match status" value="1"/>
</dbReference>
<dbReference type="NCBIfam" id="TIGR00112">
    <property type="entry name" value="proC"/>
    <property type="match status" value="1"/>
</dbReference>